<dbReference type="InterPro" id="IPR036873">
    <property type="entry name" value="Rhodanese-like_dom_sf"/>
</dbReference>
<dbReference type="InterPro" id="IPR001763">
    <property type="entry name" value="Rhodanese-like_dom"/>
</dbReference>
<dbReference type="RefSeq" id="WP_290195876.1">
    <property type="nucleotide sequence ID" value="NZ_CP047654.1"/>
</dbReference>
<dbReference type="PANTHER" id="PTHR43031:SF17">
    <property type="entry name" value="SULFURTRANSFERASE YTWF-RELATED"/>
    <property type="match status" value="1"/>
</dbReference>
<dbReference type="Gene3D" id="3.40.250.10">
    <property type="entry name" value="Rhodanese-like domain"/>
    <property type="match status" value="1"/>
</dbReference>
<sequence>MQNITTKQMQDILAANPDAQFIDVREPEEYAEVHALGTKNVPMSQFADRLHEIDTAEDLYVICRSGGRSERVCQYLEQAQGAESEHVFNVLGGTIDWVEQDLPRK</sequence>
<keyword evidence="3" id="KW-1185">Reference proteome</keyword>
<dbReference type="PANTHER" id="PTHR43031">
    <property type="entry name" value="FAD-DEPENDENT OXIDOREDUCTASE"/>
    <property type="match status" value="1"/>
</dbReference>
<proteinExistence type="predicted"/>
<name>A0ABU1ZZH4_9CORY</name>
<organism evidence="2 3">
    <name type="scientific">Corynebacterium guangdongense</name>
    <dbReference type="NCBI Taxonomy" id="1783348"/>
    <lineage>
        <taxon>Bacteria</taxon>
        <taxon>Bacillati</taxon>
        <taxon>Actinomycetota</taxon>
        <taxon>Actinomycetes</taxon>
        <taxon>Mycobacteriales</taxon>
        <taxon>Corynebacteriaceae</taxon>
        <taxon>Corynebacterium</taxon>
    </lineage>
</organism>
<accession>A0ABU1ZZH4</accession>
<dbReference type="Pfam" id="PF00581">
    <property type="entry name" value="Rhodanese"/>
    <property type="match status" value="1"/>
</dbReference>
<evidence type="ECO:0000259" key="1">
    <source>
        <dbReference type="PROSITE" id="PS50206"/>
    </source>
</evidence>
<evidence type="ECO:0000313" key="2">
    <source>
        <dbReference type="EMBL" id="MDR7330315.1"/>
    </source>
</evidence>
<reference evidence="2" key="1">
    <citation type="submission" date="2023-07" db="EMBL/GenBank/DDBJ databases">
        <title>Sequencing the genomes of 1000 actinobacteria strains.</title>
        <authorList>
            <person name="Klenk H.-P."/>
        </authorList>
    </citation>
    <scope>NUCLEOTIDE SEQUENCE</scope>
    <source>
        <strain evidence="2">DSM 107476</strain>
    </source>
</reference>
<dbReference type="SUPFAM" id="SSF52821">
    <property type="entry name" value="Rhodanese/Cell cycle control phosphatase"/>
    <property type="match status" value="1"/>
</dbReference>
<comment type="caution">
    <text evidence="2">The sequence shown here is derived from an EMBL/GenBank/DDBJ whole genome shotgun (WGS) entry which is preliminary data.</text>
</comment>
<protein>
    <submittedName>
        <fullName evidence="2">Rhodanese-related sulfurtransferase</fullName>
    </submittedName>
</protein>
<dbReference type="InterPro" id="IPR050229">
    <property type="entry name" value="GlpE_sulfurtransferase"/>
</dbReference>
<dbReference type="Proteomes" id="UP001180840">
    <property type="component" value="Unassembled WGS sequence"/>
</dbReference>
<dbReference type="CDD" id="cd00158">
    <property type="entry name" value="RHOD"/>
    <property type="match status" value="1"/>
</dbReference>
<feature type="domain" description="Rhodanese" evidence="1">
    <location>
        <begin position="15"/>
        <end position="105"/>
    </location>
</feature>
<dbReference type="PROSITE" id="PS50206">
    <property type="entry name" value="RHODANESE_3"/>
    <property type="match status" value="1"/>
</dbReference>
<gene>
    <name evidence="2" type="ORF">J2S39_001991</name>
</gene>
<dbReference type="SMART" id="SM00450">
    <property type="entry name" value="RHOD"/>
    <property type="match status" value="1"/>
</dbReference>
<dbReference type="EMBL" id="JAVDXZ010000001">
    <property type="protein sequence ID" value="MDR7330315.1"/>
    <property type="molecule type" value="Genomic_DNA"/>
</dbReference>
<evidence type="ECO:0000313" key="3">
    <source>
        <dbReference type="Proteomes" id="UP001180840"/>
    </source>
</evidence>